<dbReference type="RefSeq" id="WP_249904217.1">
    <property type="nucleotide sequence ID" value="NZ_JAMGBA010000002.1"/>
</dbReference>
<keyword evidence="1" id="KW-1133">Transmembrane helix</keyword>
<name>A0ABT0RV03_9SPHN</name>
<evidence type="ECO:0000256" key="1">
    <source>
        <dbReference type="SAM" id="Phobius"/>
    </source>
</evidence>
<reference evidence="2 3" key="1">
    <citation type="submission" date="2022-05" db="EMBL/GenBank/DDBJ databases">
        <authorList>
            <person name="Jo J.-H."/>
            <person name="Im W.-T."/>
        </authorList>
    </citation>
    <scope>NUCLEOTIDE SEQUENCE [LARGE SCALE GENOMIC DNA]</scope>
    <source>
        <strain evidence="2 3">NSE70-1</strain>
    </source>
</reference>
<accession>A0ABT0RV03</accession>
<keyword evidence="1" id="KW-0812">Transmembrane</keyword>
<feature type="transmembrane region" description="Helical" evidence="1">
    <location>
        <begin position="186"/>
        <end position="208"/>
    </location>
</feature>
<proteinExistence type="predicted"/>
<sequence>MSMTLILWKAPVVDDPDDAQQLLKAWYETEDDSAFEPSGDIAVVAEELRRLYPWRDLSNEETVARMSEEERSRYKPEALSEIRGVEGGDPWAEMPFYQTDRLLSVEVRWGADDAVITAIVALARKHELVLYDPQGPDVFLPTDPIEELTGFPGFPLLDWLKICAMVFVLSALTYGAWLLPIGWVRWPLVFVIGFIAAAAWFVFILMMFGRRIMESDQANKS</sequence>
<evidence type="ECO:0000313" key="2">
    <source>
        <dbReference type="EMBL" id="MCL6698833.1"/>
    </source>
</evidence>
<keyword evidence="1" id="KW-0472">Membrane</keyword>
<organism evidence="2 3">
    <name type="scientific">Sphingomonas caseinilyticus</name>
    <dbReference type="NCBI Taxonomy" id="2908205"/>
    <lineage>
        <taxon>Bacteria</taxon>
        <taxon>Pseudomonadati</taxon>
        <taxon>Pseudomonadota</taxon>
        <taxon>Alphaproteobacteria</taxon>
        <taxon>Sphingomonadales</taxon>
        <taxon>Sphingomonadaceae</taxon>
        <taxon>Sphingomonas</taxon>
    </lineage>
</organism>
<dbReference type="Proteomes" id="UP001203410">
    <property type="component" value="Unassembled WGS sequence"/>
</dbReference>
<comment type="caution">
    <text evidence="2">The sequence shown here is derived from an EMBL/GenBank/DDBJ whole genome shotgun (WGS) entry which is preliminary data.</text>
</comment>
<protein>
    <submittedName>
        <fullName evidence="2">Uncharacterized protein</fullName>
    </submittedName>
</protein>
<feature type="transmembrane region" description="Helical" evidence="1">
    <location>
        <begin position="159"/>
        <end position="180"/>
    </location>
</feature>
<keyword evidence="3" id="KW-1185">Reference proteome</keyword>
<evidence type="ECO:0000313" key="3">
    <source>
        <dbReference type="Proteomes" id="UP001203410"/>
    </source>
</evidence>
<gene>
    <name evidence="2" type="ORF">LZ496_08580</name>
</gene>
<dbReference type="EMBL" id="JAMGBA010000002">
    <property type="protein sequence ID" value="MCL6698833.1"/>
    <property type="molecule type" value="Genomic_DNA"/>
</dbReference>